<accession>A0A6I6GX31</accession>
<dbReference type="KEGG" id="fls:GLV81_02790"/>
<gene>
    <name evidence="1" type="ORF">GLV81_02790</name>
</gene>
<evidence type="ECO:0000313" key="1">
    <source>
        <dbReference type="EMBL" id="QGW27171.1"/>
    </source>
</evidence>
<dbReference type="Proteomes" id="UP000426027">
    <property type="component" value="Chromosome"/>
</dbReference>
<dbReference type="EMBL" id="CP046566">
    <property type="protein sequence ID" value="QGW27171.1"/>
    <property type="molecule type" value="Genomic_DNA"/>
</dbReference>
<dbReference type="RefSeq" id="WP_157476660.1">
    <property type="nucleotide sequence ID" value="NZ_CP046566.1"/>
</dbReference>
<sequence length="85" mass="9611">MKVVFDNTDPPVKPLVIILNNPVHIGDDIRLQVNGNFVLRLYNEVGELVLTKACHRGMELWPNHGLPKGKYVVDANGERQRLLVL</sequence>
<protein>
    <submittedName>
        <fullName evidence="1">Uncharacterized protein</fullName>
    </submittedName>
</protein>
<organism evidence="1 2">
    <name type="scientific">Phnomibacter ginsenosidimutans</name>
    <dbReference type="NCBI Taxonomy" id="2676868"/>
    <lineage>
        <taxon>Bacteria</taxon>
        <taxon>Pseudomonadati</taxon>
        <taxon>Bacteroidota</taxon>
        <taxon>Chitinophagia</taxon>
        <taxon>Chitinophagales</taxon>
        <taxon>Chitinophagaceae</taxon>
        <taxon>Phnomibacter</taxon>
    </lineage>
</organism>
<proteinExistence type="predicted"/>
<dbReference type="AlphaFoldDB" id="A0A6I6GX31"/>
<keyword evidence="2" id="KW-1185">Reference proteome</keyword>
<reference evidence="1 2" key="1">
    <citation type="submission" date="2019-11" db="EMBL/GenBank/DDBJ databases">
        <authorList>
            <person name="Im W.T."/>
        </authorList>
    </citation>
    <scope>NUCLEOTIDE SEQUENCE [LARGE SCALE GENOMIC DNA]</scope>
    <source>
        <strain evidence="1 2">SB-02</strain>
    </source>
</reference>
<name>A0A6I6GX31_9BACT</name>
<evidence type="ECO:0000313" key="2">
    <source>
        <dbReference type="Proteomes" id="UP000426027"/>
    </source>
</evidence>